<organism evidence="2 3">
    <name type="scientific">Haloplasma contractile SSD-17B</name>
    <dbReference type="NCBI Taxonomy" id="1033810"/>
    <lineage>
        <taxon>Bacteria</taxon>
        <taxon>Bacillati</taxon>
        <taxon>Mycoplasmatota</taxon>
        <taxon>Mollicutes</taxon>
        <taxon>Haloplasmatales</taxon>
        <taxon>Haloplasmataceae</taxon>
        <taxon>Haloplasma</taxon>
    </lineage>
</organism>
<dbReference type="AlphaFoldDB" id="U2DTQ7"/>
<keyword evidence="1" id="KW-0812">Transmembrane</keyword>
<evidence type="ECO:0000313" key="3">
    <source>
        <dbReference type="Proteomes" id="UP000005707"/>
    </source>
</evidence>
<keyword evidence="1" id="KW-0472">Membrane</keyword>
<dbReference type="InParanoid" id="U2DTQ7"/>
<feature type="transmembrane region" description="Helical" evidence="1">
    <location>
        <begin position="9"/>
        <end position="27"/>
    </location>
</feature>
<name>U2DTQ7_9MOLU</name>
<comment type="caution">
    <text evidence="2">The sequence shown here is derived from an EMBL/GenBank/DDBJ whole genome shotgun (WGS) entry which is preliminary data.</text>
</comment>
<keyword evidence="3" id="KW-1185">Reference proteome</keyword>
<feature type="transmembrane region" description="Helical" evidence="1">
    <location>
        <begin position="139"/>
        <end position="163"/>
    </location>
</feature>
<proteinExistence type="predicted"/>
<sequence length="538" mass="63619">MDDDIKRVKIFRCGILPFILAVMVYFINANYIRGSLSDVVSLLLIIGLVLVTVSTFYNLVIKRIFNRSPHEGNLFHLKHGIYILAGFIVLFKFEPIYTTYWFYIKHIGLYALISVVVIYLVALRYKYMKRQEHIDEHRTLSRLGIVISVAVLLVIVLVAQFHYVKRNHVPPLVGCTYYDQYNNLIYQTEPVTNNRKQVCKELEDVKITELDSGSKLTFKVFDDEYRVYSTETHKHELVESGTYVEYQYDHQNRVTHYLIHKPFSDPYDEEVRIIKKEIHNTYLDGQVITKIRTEFDNHYDSLRVSAYKSEIIERYPNEYIVVTECGLTTCDASDDDEIIYESKIKHLEDQSVERIVERSQAYDQSSGQVVVISGKDIYNDIRDNNDEYIEKTYLAKHQFLSGYVEHEWKKMYYDLKTGYLDSVQLKVDGFEIAHEVTKTEDYLLLTSDLPYYNFLAVSEEKEYGLLLKHYNLERNDKGMYKDIADTTYGTFKGDPFDLNDYIDALYEQKHEQDIHYIYQRNPLLFDYEYIEFSELEDD</sequence>
<protein>
    <submittedName>
        <fullName evidence="2">Uncharacterized protein</fullName>
    </submittedName>
</protein>
<dbReference type="Proteomes" id="UP000005707">
    <property type="component" value="Unassembled WGS sequence"/>
</dbReference>
<feature type="transmembrane region" description="Helical" evidence="1">
    <location>
        <begin position="39"/>
        <end position="60"/>
    </location>
</feature>
<dbReference type="EMBL" id="AFNU02000007">
    <property type="protein sequence ID" value="ERJ11852.1"/>
    <property type="molecule type" value="Genomic_DNA"/>
</dbReference>
<keyword evidence="1" id="KW-1133">Transmembrane helix</keyword>
<reference evidence="2 3" key="1">
    <citation type="journal article" date="2011" name="J. Bacteriol.">
        <title>Genome sequence of Haloplasma contractile, an unusual contractile bacterium from a deep-sea anoxic brine lake.</title>
        <authorList>
            <person name="Antunes A."/>
            <person name="Alam I."/>
            <person name="El Dorry H."/>
            <person name="Siam R."/>
            <person name="Robertson A."/>
            <person name="Bajic V.B."/>
            <person name="Stingl U."/>
        </authorList>
    </citation>
    <scope>NUCLEOTIDE SEQUENCE [LARGE SCALE GENOMIC DNA]</scope>
    <source>
        <strain evidence="2 3">SSD-17B</strain>
    </source>
</reference>
<dbReference type="STRING" id="1033810.HLPCO_002092"/>
<reference evidence="2 3" key="2">
    <citation type="journal article" date="2013" name="PLoS ONE">
        <title>INDIGO - INtegrated Data Warehouse of MIcrobial GenOmes with Examples from the Red Sea Extremophiles.</title>
        <authorList>
            <person name="Alam I."/>
            <person name="Antunes A."/>
            <person name="Kamau A.A."/>
            <person name="Ba Alawi W."/>
            <person name="Kalkatawi M."/>
            <person name="Stingl U."/>
            <person name="Bajic V.B."/>
        </authorList>
    </citation>
    <scope>NUCLEOTIDE SEQUENCE [LARGE SCALE GENOMIC DNA]</scope>
    <source>
        <strain evidence="2 3">SSD-17B</strain>
    </source>
</reference>
<accession>U2DTQ7</accession>
<evidence type="ECO:0000256" key="1">
    <source>
        <dbReference type="SAM" id="Phobius"/>
    </source>
</evidence>
<gene>
    <name evidence="2" type="ORF">HLPCO_002092</name>
</gene>
<evidence type="ECO:0000313" key="2">
    <source>
        <dbReference type="EMBL" id="ERJ11852.1"/>
    </source>
</evidence>
<feature type="transmembrane region" description="Helical" evidence="1">
    <location>
        <begin position="109"/>
        <end position="127"/>
    </location>
</feature>
<dbReference type="eggNOG" id="ENOG502ZVA8">
    <property type="taxonomic scope" value="Bacteria"/>
</dbReference>
<dbReference type="RefSeq" id="WP_008824526.1">
    <property type="nucleotide sequence ID" value="NZ_AFNU02000007.1"/>
</dbReference>